<accession>A0A7W5GD73</accession>
<dbReference type="PROSITE" id="PS51172">
    <property type="entry name" value="CBM3"/>
    <property type="match status" value="1"/>
</dbReference>
<keyword evidence="4" id="KW-1185">Reference proteome</keyword>
<dbReference type="AlphaFoldDB" id="A0A7W5GD73"/>
<dbReference type="EMBL" id="JACHXW010000022">
    <property type="protein sequence ID" value="MBB3155153.1"/>
    <property type="molecule type" value="Genomic_DNA"/>
</dbReference>
<evidence type="ECO:0000259" key="1">
    <source>
        <dbReference type="PROSITE" id="PS50853"/>
    </source>
</evidence>
<dbReference type="Gene3D" id="2.60.40.10">
    <property type="entry name" value="Immunoglobulins"/>
    <property type="match status" value="3"/>
</dbReference>
<feature type="domain" description="Fibronectin type-III" evidence="1">
    <location>
        <begin position="514"/>
        <end position="597"/>
    </location>
</feature>
<dbReference type="GO" id="GO:0005975">
    <property type="term" value="P:carbohydrate metabolic process"/>
    <property type="evidence" value="ECO:0007669"/>
    <property type="project" value="InterPro"/>
</dbReference>
<dbReference type="Pfam" id="PF00041">
    <property type="entry name" value="fn3"/>
    <property type="match status" value="1"/>
</dbReference>
<dbReference type="Pfam" id="PF00942">
    <property type="entry name" value="CBM_3"/>
    <property type="match status" value="1"/>
</dbReference>
<reference evidence="3 4" key="1">
    <citation type="submission" date="2020-08" db="EMBL/GenBank/DDBJ databases">
        <title>Genomic Encyclopedia of Type Strains, Phase III (KMG-III): the genomes of soil and plant-associated and newly described type strains.</title>
        <authorList>
            <person name="Whitman W."/>
        </authorList>
    </citation>
    <scope>NUCLEOTIDE SEQUENCE [LARGE SCALE GENOMIC DNA]</scope>
    <source>
        <strain evidence="3 4">CECT 8234</strain>
    </source>
</reference>
<dbReference type="InterPro" id="IPR001956">
    <property type="entry name" value="CBM3"/>
</dbReference>
<dbReference type="CDD" id="cd00063">
    <property type="entry name" value="FN3"/>
    <property type="match status" value="2"/>
</dbReference>
<dbReference type="Gene3D" id="3.20.20.80">
    <property type="entry name" value="Glycosidases"/>
    <property type="match status" value="1"/>
</dbReference>
<protein>
    <recommendedName>
        <fullName evidence="5">Endo-1,4-beta-glucanase</fullName>
    </recommendedName>
</protein>
<dbReference type="SMART" id="SM00060">
    <property type="entry name" value="FN3"/>
    <property type="match status" value="3"/>
</dbReference>
<feature type="domain" description="CBM3" evidence="2">
    <location>
        <begin position="351"/>
        <end position="510"/>
    </location>
</feature>
<evidence type="ECO:0000313" key="3">
    <source>
        <dbReference type="EMBL" id="MBB3155153.1"/>
    </source>
</evidence>
<evidence type="ECO:0000259" key="2">
    <source>
        <dbReference type="PROSITE" id="PS51172"/>
    </source>
</evidence>
<dbReference type="InterPro" id="IPR013783">
    <property type="entry name" value="Ig-like_fold"/>
</dbReference>
<name>A0A7W5GD73_9BACL</name>
<dbReference type="SUPFAM" id="SSF49265">
    <property type="entry name" value="Fibronectin type III"/>
    <property type="match status" value="2"/>
</dbReference>
<dbReference type="GO" id="GO:0030248">
    <property type="term" value="F:cellulose binding"/>
    <property type="evidence" value="ECO:0007669"/>
    <property type="project" value="InterPro"/>
</dbReference>
<proteinExistence type="predicted"/>
<sequence length="1211" mass="131676">MMDGLARTMKKPTLIVLIALMLLVNNISFPTPIVTALAANPLTASAVLGSSSVEAGTGAAVNVSVKAAEQTDVLIDVEFFDSSLKNVGKVFVDNIKLEAGVERTVPLVWHVPANLPAGQYLVSFGIFGAGWGSGVSKWFPGAATLTVTGGAPVLSFSSQALASPSSVMTGGEMSIDASVTASESAAAFVEVSIVEPSGTKAKVQSFTESFTDDQTKQFPLAWTVPANAQTGIYKVEIGVFSPDKTKTYMQNQTAAQFSVGSASQPVPAIPANVKAAAGAAEITVTWDAAEHATSYDIEVDGTLVNDAGTVSYVHKVLQPDSEHTYKVRGNNGSVIGQWSGLVKAKVLPPSNDSDAIKVVTATGNNAKTSSITTKFKMANKGKTPIQLKDLRIRYYFTADYAGEDEKEFAVGFYSMVKWRTVLKESMNAHIVKMPIPSADATHYLEIGFTEQSGAIPAGEELAWNGWFNKSDWSSFNQANDYSYLHSSTEQESSKTIVYKGGTRTWGAEPVLLDMPSFPVNVKAAPNDTSITLTWDAVEGATGYEVYADGVTTRVADPSYVYDYLKPGTLHTFKLRTIKDQTASLWSSALTVKTTGEQQLPAPSGIRAEKTESSIKVSWRALQELVTGYDIEIDGTVMPLESTLFYTHSGLTTASLHTYRVRAKDGSTLGPWSDRIKINTLRTPTGAFDVDFRIDPTAERAPISPYIYGSNEDLTGTENITARRAGGNRFSAYNWENNASNSGDDAGFVSDSFVPWYYGGIPVSESAKWNIPGSAAIGFHQKSLEKGAYTLWTLPTAGYAAKDKNSRVTKAETAPSNRWIDVKAAKGSPFSLTPDLNDNVAYNDEFVNLMVKRFGLASSGTGINGYSIDNEPGLWKKTHAYMHPEATKGSEVLSKSVDLAKAVKQVDPSAEMFGPVSYGFSDAYMVDNKEEWEKIKGNYRWYLDYYLDNMARESRKEGKRLLDVLDIHWYSEEMGGGTRITSTALDKHNLETHKVRVQAPRSLWDPSYREKTWIGDWYSEFLPLISAMKKSINTYNEGTKMAFTEYDFGGSHHVSGGIAQADTLGVFGKQGLYMANYWNMAGTSRLSQIPYLSSGFRIFNNYDGNHSKYGDTKIAADTNDIENSSIYSSVFKDSDNNLHMIAINKNFDYDMNASFTIGGNTAYQSARVWAFDESSPAITERAGVAEISGNSFTLSIPKLTVAHIVLSAESSS</sequence>
<dbReference type="SUPFAM" id="SSF51011">
    <property type="entry name" value="Glycosyl hydrolase domain"/>
    <property type="match status" value="1"/>
</dbReference>
<dbReference type="SUPFAM" id="SSF51445">
    <property type="entry name" value="(Trans)glycosidases"/>
    <property type="match status" value="1"/>
</dbReference>
<dbReference type="Pfam" id="PF12891">
    <property type="entry name" value="Glyco_hydro_44"/>
    <property type="match status" value="1"/>
</dbReference>
<dbReference type="SMART" id="SM01067">
    <property type="entry name" value="CBM_3"/>
    <property type="match status" value="1"/>
</dbReference>
<evidence type="ECO:0008006" key="5">
    <source>
        <dbReference type="Google" id="ProtNLM"/>
    </source>
</evidence>
<dbReference type="RefSeq" id="WP_183569598.1">
    <property type="nucleotide sequence ID" value="NZ_CBCSLB010000022.1"/>
</dbReference>
<dbReference type="SUPFAM" id="SSF49384">
    <property type="entry name" value="Carbohydrate-binding domain"/>
    <property type="match status" value="1"/>
</dbReference>
<evidence type="ECO:0000313" key="4">
    <source>
        <dbReference type="Proteomes" id="UP000518605"/>
    </source>
</evidence>
<dbReference type="InterPro" id="IPR003961">
    <property type="entry name" value="FN3_dom"/>
</dbReference>
<comment type="caution">
    <text evidence="3">The sequence shown here is derived from an EMBL/GenBank/DDBJ whole genome shotgun (WGS) entry which is preliminary data.</text>
</comment>
<dbReference type="InterPro" id="IPR024745">
    <property type="entry name" value="GH44_cat"/>
</dbReference>
<dbReference type="PROSITE" id="PS50853">
    <property type="entry name" value="FN3"/>
    <property type="match status" value="1"/>
</dbReference>
<dbReference type="InterPro" id="IPR036966">
    <property type="entry name" value="CBM3_sf"/>
</dbReference>
<dbReference type="InterPro" id="IPR017853">
    <property type="entry name" value="GH"/>
</dbReference>
<dbReference type="Gene3D" id="2.60.40.710">
    <property type="entry name" value="Endoglucanase-like"/>
    <property type="match status" value="1"/>
</dbReference>
<gene>
    <name evidence="3" type="ORF">FHS16_005261</name>
</gene>
<dbReference type="InterPro" id="IPR013780">
    <property type="entry name" value="Glyco_hydro_b"/>
</dbReference>
<dbReference type="Proteomes" id="UP000518605">
    <property type="component" value="Unassembled WGS sequence"/>
</dbReference>
<organism evidence="3 4">
    <name type="scientific">Paenibacillus endophyticus</name>
    <dbReference type="NCBI Taxonomy" id="1294268"/>
    <lineage>
        <taxon>Bacteria</taxon>
        <taxon>Bacillati</taxon>
        <taxon>Bacillota</taxon>
        <taxon>Bacilli</taxon>
        <taxon>Bacillales</taxon>
        <taxon>Paenibacillaceae</taxon>
        <taxon>Paenibacillus</taxon>
    </lineage>
</organism>
<dbReference type="InterPro" id="IPR036116">
    <property type="entry name" value="FN3_sf"/>
</dbReference>
<dbReference type="Gene3D" id="2.60.40.1180">
    <property type="entry name" value="Golgi alpha-mannosidase II"/>
    <property type="match status" value="1"/>
</dbReference>
<dbReference type="InterPro" id="IPR008965">
    <property type="entry name" value="CBM2/CBM3_carb-bd_dom_sf"/>
</dbReference>